<dbReference type="GO" id="GO:0003690">
    <property type="term" value="F:double-stranded DNA binding"/>
    <property type="evidence" value="ECO:0007669"/>
    <property type="project" value="TreeGrafter"/>
</dbReference>
<dbReference type="EMBL" id="JAEPRD010000029">
    <property type="protein sequence ID" value="KAG2206754.1"/>
    <property type="molecule type" value="Genomic_DNA"/>
</dbReference>
<dbReference type="GO" id="GO:0046404">
    <property type="term" value="F:ATP-dependent polydeoxyribonucleotide 5'-hydroxyl-kinase activity"/>
    <property type="evidence" value="ECO:0007669"/>
    <property type="project" value="TreeGrafter"/>
</dbReference>
<dbReference type="PANTHER" id="PTHR12083:SF9">
    <property type="entry name" value="BIFUNCTIONAL POLYNUCLEOTIDE PHOSPHATASE_KINASE"/>
    <property type="match status" value="1"/>
</dbReference>
<name>A0A8H7VA18_9FUNG</name>
<dbReference type="AlphaFoldDB" id="A0A8H7VA18"/>
<evidence type="ECO:0000256" key="1">
    <source>
        <dbReference type="SAM" id="MobiDB-lite"/>
    </source>
</evidence>
<keyword evidence="3" id="KW-1185">Reference proteome</keyword>
<protein>
    <recommendedName>
        <fullName evidence="4">P-loop containing nucleoside triphosphate hydrolase protein</fullName>
    </recommendedName>
</protein>
<sequence>MHTLHKQCFFLFQPIPFSKPKIMSNRMLVLVGLPGSGKSTISNQLVKCKKGWERVNQDDMKSRKACEMYTKKFLDKKQSVVIDRCNFDREQRKTWVDLAVHYKIPVDCIVLTTDQQACGDRIKIRQDHPTGVSGNRGIGILRRFVNTYHPPTAENPEGFSRILYLNPSPNEECTEERIDEILSLLEASPSLVEEYVNNHPPKQKITTDEEGWSTIPTKE</sequence>
<dbReference type="Proteomes" id="UP000603453">
    <property type="component" value="Unassembled WGS sequence"/>
</dbReference>
<evidence type="ECO:0000313" key="3">
    <source>
        <dbReference type="Proteomes" id="UP000603453"/>
    </source>
</evidence>
<organism evidence="2 3">
    <name type="scientific">Mucor saturninus</name>
    <dbReference type="NCBI Taxonomy" id="64648"/>
    <lineage>
        <taxon>Eukaryota</taxon>
        <taxon>Fungi</taxon>
        <taxon>Fungi incertae sedis</taxon>
        <taxon>Mucoromycota</taxon>
        <taxon>Mucoromycotina</taxon>
        <taxon>Mucoromycetes</taxon>
        <taxon>Mucorales</taxon>
        <taxon>Mucorineae</taxon>
        <taxon>Mucoraceae</taxon>
        <taxon>Mucor</taxon>
    </lineage>
</organism>
<gene>
    <name evidence="2" type="ORF">INT47_003696</name>
</gene>
<dbReference type="GO" id="GO:0046403">
    <property type="term" value="F:polynucleotide 3'-phosphatase activity"/>
    <property type="evidence" value="ECO:0007669"/>
    <property type="project" value="TreeGrafter"/>
</dbReference>
<dbReference type="SUPFAM" id="SSF52540">
    <property type="entry name" value="P-loop containing nucleoside triphosphate hydrolases"/>
    <property type="match status" value="1"/>
</dbReference>
<dbReference type="PANTHER" id="PTHR12083">
    <property type="entry name" value="BIFUNCTIONAL POLYNUCLEOTIDE PHOSPHATASE/KINASE"/>
    <property type="match status" value="1"/>
</dbReference>
<reference evidence="2" key="1">
    <citation type="submission" date="2020-12" db="EMBL/GenBank/DDBJ databases">
        <title>Metabolic potential, ecology and presence of endohyphal bacteria is reflected in genomic diversity of Mucoromycotina.</title>
        <authorList>
            <person name="Muszewska A."/>
            <person name="Okrasinska A."/>
            <person name="Steczkiewicz K."/>
            <person name="Drgas O."/>
            <person name="Orlowska M."/>
            <person name="Perlinska-Lenart U."/>
            <person name="Aleksandrzak-Piekarczyk T."/>
            <person name="Szatraj K."/>
            <person name="Zielenkiewicz U."/>
            <person name="Pilsyk S."/>
            <person name="Malc E."/>
            <person name="Mieczkowski P."/>
            <person name="Kruszewska J.S."/>
            <person name="Biernat P."/>
            <person name="Pawlowska J."/>
        </authorList>
    </citation>
    <scope>NUCLEOTIDE SEQUENCE</scope>
    <source>
        <strain evidence="2">WA0000017839</strain>
    </source>
</reference>
<dbReference type="InterPro" id="IPR027417">
    <property type="entry name" value="P-loop_NTPase"/>
</dbReference>
<dbReference type="Gene3D" id="3.40.50.300">
    <property type="entry name" value="P-loop containing nucleotide triphosphate hydrolases"/>
    <property type="match status" value="1"/>
</dbReference>
<dbReference type="GO" id="GO:0006281">
    <property type="term" value="P:DNA repair"/>
    <property type="evidence" value="ECO:0007669"/>
    <property type="project" value="TreeGrafter"/>
</dbReference>
<comment type="caution">
    <text evidence="2">The sequence shown here is derived from an EMBL/GenBank/DDBJ whole genome shotgun (WGS) entry which is preliminary data.</text>
</comment>
<evidence type="ECO:0008006" key="4">
    <source>
        <dbReference type="Google" id="ProtNLM"/>
    </source>
</evidence>
<feature type="region of interest" description="Disordered" evidence="1">
    <location>
        <begin position="199"/>
        <end position="219"/>
    </location>
</feature>
<dbReference type="Pfam" id="PF13671">
    <property type="entry name" value="AAA_33"/>
    <property type="match status" value="1"/>
</dbReference>
<dbReference type="OrthoDB" id="3512845at2759"/>
<dbReference type="CDD" id="cd00882">
    <property type="entry name" value="Ras_like_GTPase"/>
    <property type="match status" value="1"/>
</dbReference>
<proteinExistence type="predicted"/>
<evidence type="ECO:0000313" key="2">
    <source>
        <dbReference type="EMBL" id="KAG2206754.1"/>
    </source>
</evidence>
<accession>A0A8H7VA18</accession>